<reference evidence="2 3" key="1">
    <citation type="submission" date="2016-11" db="EMBL/GenBank/DDBJ databases">
        <title>A multilocus sequence analysis scheme for characterization of bacteria in the genus Thioclava.</title>
        <authorList>
            <person name="Liu Y."/>
            <person name="Shao Z."/>
        </authorList>
    </citation>
    <scope>NUCLEOTIDE SEQUENCE [LARGE SCALE GENOMIC DNA]</scope>
    <source>
        <strain evidence="2 3">TAW-CT134</strain>
    </source>
</reference>
<dbReference type="Proteomes" id="UP000190787">
    <property type="component" value="Unassembled WGS sequence"/>
</dbReference>
<protein>
    <recommendedName>
        <fullName evidence="1">Glycosyltransferase 2-like domain-containing protein</fullName>
    </recommendedName>
</protein>
<dbReference type="InterPro" id="IPR050834">
    <property type="entry name" value="Glycosyltransf_2"/>
</dbReference>
<dbReference type="EMBL" id="MPZV01000002">
    <property type="protein sequence ID" value="OOY24156.1"/>
    <property type="molecule type" value="Genomic_DNA"/>
</dbReference>
<gene>
    <name evidence="2" type="ORF">BMI91_08810</name>
</gene>
<dbReference type="CDD" id="cd00761">
    <property type="entry name" value="Glyco_tranf_GTA_type"/>
    <property type="match status" value="1"/>
</dbReference>
<organism evidence="2 3">
    <name type="scientific">Thioclava sediminum</name>
    <dbReference type="NCBI Taxonomy" id="1915319"/>
    <lineage>
        <taxon>Bacteria</taxon>
        <taxon>Pseudomonadati</taxon>
        <taxon>Pseudomonadota</taxon>
        <taxon>Alphaproteobacteria</taxon>
        <taxon>Rhodobacterales</taxon>
        <taxon>Paracoccaceae</taxon>
        <taxon>Thioclava</taxon>
    </lineage>
</organism>
<keyword evidence="3" id="KW-1185">Reference proteome</keyword>
<dbReference type="RefSeq" id="WP_078604697.1">
    <property type="nucleotide sequence ID" value="NZ_MPZV01000002.1"/>
</dbReference>
<proteinExistence type="predicted"/>
<dbReference type="Gene3D" id="3.90.550.10">
    <property type="entry name" value="Spore Coat Polysaccharide Biosynthesis Protein SpsA, Chain A"/>
    <property type="match status" value="1"/>
</dbReference>
<dbReference type="InterPro" id="IPR001173">
    <property type="entry name" value="Glyco_trans_2-like"/>
</dbReference>
<name>A0ABX3MWY5_9RHOB</name>
<dbReference type="Pfam" id="PF00535">
    <property type="entry name" value="Glycos_transf_2"/>
    <property type="match status" value="1"/>
</dbReference>
<evidence type="ECO:0000313" key="3">
    <source>
        <dbReference type="Proteomes" id="UP000190787"/>
    </source>
</evidence>
<dbReference type="InterPro" id="IPR029044">
    <property type="entry name" value="Nucleotide-diphossugar_trans"/>
</dbReference>
<accession>A0ABX3MWY5</accession>
<dbReference type="SUPFAM" id="SSF53448">
    <property type="entry name" value="Nucleotide-diphospho-sugar transferases"/>
    <property type="match status" value="1"/>
</dbReference>
<comment type="caution">
    <text evidence="2">The sequence shown here is derived from an EMBL/GenBank/DDBJ whole genome shotgun (WGS) entry which is preliminary data.</text>
</comment>
<dbReference type="PANTHER" id="PTHR43685:SF2">
    <property type="entry name" value="GLYCOSYLTRANSFERASE 2-LIKE DOMAIN-CONTAINING PROTEIN"/>
    <property type="match status" value="1"/>
</dbReference>
<dbReference type="PANTHER" id="PTHR43685">
    <property type="entry name" value="GLYCOSYLTRANSFERASE"/>
    <property type="match status" value="1"/>
</dbReference>
<evidence type="ECO:0000313" key="2">
    <source>
        <dbReference type="EMBL" id="OOY24156.1"/>
    </source>
</evidence>
<feature type="domain" description="Glycosyltransferase 2-like" evidence="1">
    <location>
        <begin position="6"/>
        <end position="106"/>
    </location>
</feature>
<evidence type="ECO:0000259" key="1">
    <source>
        <dbReference type="Pfam" id="PF00535"/>
    </source>
</evidence>
<sequence length="327" mass="35876">MTPKICVVITAYNAEDTIGDAVRSALEQPEVAEAVVVDDASTDRSAEAAQDAAAGDARLIVLRNDSNQGPAAGRNRAIAASRSPFLAVLDADDFLLPGRFSRLLAYEGWDLIADNIAFVPADMAQAFDPTRLPGSETRVFELDLAGFVEGNMGKRGETRGELGFLKPLMSRAFLERHALRYDESLRLGEDFDFYVRMLARGAKFLVTNECGYAARVRENSLSGRHGTKDLGALMTAASAHLDDQSVPRAANSAMRRHRNQIRDRYLLRRFLDIKAQDGLGAAFGFSIKPPRNFMPIASGILRDKLRAQKQPAAPVTNTLRLLLRPED</sequence>